<reference evidence="1 2" key="1">
    <citation type="submission" date="2019-11" db="EMBL/GenBank/DDBJ databases">
        <title>Metabolism of dissolved organic matter in forest soils.</title>
        <authorList>
            <person name="Cyle K.T."/>
            <person name="Wilhelm R.C."/>
            <person name="Martinez C.E."/>
        </authorList>
    </citation>
    <scope>NUCLEOTIDE SEQUENCE [LARGE SCALE GENOMIC DNA]</scope>
    <source>
        <strain evidence="1 2">1N</strain>
    </source>
</reference>
<protein>
    <submittedName>
        <fullName evidence="1">DUF899 domain-containing protein</fullName>
    </submittedName>
</protein>
<gene>
    <name evidence="1" type="ORF">GNZ12_39790</name>
</gene>
<comment type="caution">
    <text evidence="1">The sequence shown here is derived from an EMBL/GenBank/DDBJ whole genome shotgun (WGS) entry which is preliminary data.</text>
</comment>
<dbReference type="SUPFAM" id="SSF52833">
    <property type="entry name" value="Thioredoxin-like"/>
    <property type="match status" value="1"/>
</dbReference>
<evidence type="ECO:0000313" key="2">
    <source>
        <dbReference type="Proteomes" id="UP000652198"/>
    </source>
</evidence>
<dbReference type="RefSeq" id="WP_172317927.1">
    <property type="nucleotide sequence ID" value="NZ_WOEY01000159.1"/>
</dbReference>
<dbReference type="Pfam" id="PF05988">
    <property type="entry name" value="DUF899"/>
    <property type="match status" value="1"/>
</dbReference>
<accession>A0ABX2C2X9</accession>
<dbReference type="InterPro" id="IPR036249">
    <property type="entry name" value="Thioredoxin-like_sf"/>
</dbReference>
<proteinExistence type="predicted"/>
<name>A0ABX2C2X9_9BURK</name>
<dbReference type="Gene3D" id="3.40.30.10">
    <property type="entry name" value="Glutaredoxin"/>
    <property type="match status" value="1"/>
</dbReference>
<evidence type="ECO:0000313" key="1">
    <source>
        <dbReference type="EMBL" id="NPT47329.1"/>
    </source>
</evidence>
<sequence length="245" mass="28101">MDPLHRIGTREEWLAASTALLVEEKAYTRAGDELTRKRRELPWVKVDKTYVFETPQGSRTLADLFGGRSQLIVYHFMFGPDWEEGCFGCSFVSDHMDGILTHLEHHDVSYVAVSRGPLAKIEAFKKRMGWKFPWVSSSESDFNFDYHVSFTPEEVASEKAFYNFTEQDVGIDELPGHSVFYKDEAGDVYHTYSTYGRGGEQFLSTYALFDVTPKGRNEKKNMGDWLKHHDRYEENTKSGCAACDS</sequence>
<keyword evidence="2" id="KW-1185">Reference proteome</keyword>
<organism evidence="1 2">
    <name type="scientific">Paraburkholderia solitsugae</name>
    <dbReference type="NCBI Taxonomy" id="2675748"/>
    <lineage>
        <taxon>Bacteria</taxon>
        <taxon>Pseudomonadati</taxon>
        <taxon>Pseudomonadota</taxon>
        <taxon>Betaproteobacteria</taxon>
        <taxon>Burkholderiales</taxon>
        <taxon>Burkholderiaceae</taxon>
        <taxon>Paraburkholderia</taxon>
    </lineage>
</organism>
<dbReference type="EMBL" id="WOEY01000159">
    <property type="protein sequence ID" value="NPT47329.1"/>
    <property type="molecule type" value="Genomic_DNA"/>
</dbReference>
<dbReference type="Proteomes" id="UP000652198">
    <property type="component" value="Unassembled WGS sequence"/>
</dbReference>
<dbReference type="InterPro" id="IPR010296">
    <property type="entry name" value="DUF899_thioredox"/>
</dbReference>